<dbReference type="PANTHER" id="PTHR10030:SF37">
    <property type="entry name" value="ALPHA-L-FUCOSIDASE-RELATED"/>
    <property type="match status" value="1"/>
</dbReference>
<evidence type="ECO:0000259" key="8">
    <source>
        <dbReference type="Pfam" id="PF01120"/>
    </source>
</evidence>
<keyword evidence="4 7" id="KW-0732">Signal</keyword>
<dbReference type="GO" id="GO:0006004">
    <property type="term" value="P:fucose metabolic process"/>
    <property type="evidence" value="ECO:0007669"/>
    <property type="project" value="InterPro"/>
</dbReference>
<dbReference type="SUPFAM" id="SSF51445">
    <property type="entry name" value="(Trans)glycosidases"/>
    <property type="match status" value="1"/>
</dbReference>
<keyword evidence="10" id="KW-1185">Reference proteome</keyword>
<accession>A0AAX1NBS2</accession>
<feature type="domain" description="Glycoside hydrolase family 29 N-terminal" evidence="8">
    <location>
        <begin position="47"/>
        <end position="355"/>
    </location>
</feature>
<dbReference type="KEGG" id="fya:KMW28_21325"/>
<keyword evidence="5" id="KW-0378">Hydrolase</keyword>
<feature type="chain" id="PRO_5043544690" description="alpha-L-fucosidase" evidence="7">
    <location>
        <begin position="19"/>
        <end position="604"/>
    </location>
</feature>
<organism evidence="9 10">
    <name type="scientific">Flammeovirga yaeyamensis</name>
    <dbReference type="NCBI Taxonomy" id="367791"/>
    <lineage>
        <taxon>Bacteria</taxon>
        <taxon>Pseudomonadati</taxon>
        <taxon>Bacteroidota</taxon>
        <taxon>Cytophagia</taxon>
        <taxon>Cytophagales</taxon>
        <taxon>Flammeovirgaceae</taxon>
        <taxon>Flammeovirga</taxon>
    </lineage>
</organism>
<dbReference type="EMBL" id="CP076133">
    <property type="protein sequence ID" value="QWG04966.1"/>
    <property type="molecule type" value="Genomic_DNA"/>
</dbReference>
<dbReference type="Pfam" id="PF01120">
    <property type="entry name" value="Alpha_L_fucos"/>
    <property type="match status" value="1"/>
</dbReference>
<dbReference type="PANTHER" id="PTHR10030">
    <property type="entry name" value="ALPHA-L-FUCOSIDASE"/>
    <property type="match status" value="1"/>
</dbReference>
<evidence type="ECO:0000256" key="4">
    <source>
        <dbReference type="ARBA" id="ARBA00022729"/>
    </source>
</evidence>
<dbReference type="Gene3D" id="3.20.20.80">
    <property type="entry name" value="Glycosidases"/>
    <property type="match status" value="1"/>
</dbReference>
<evidence type="ECO:0000313" key="9">
    <source>
        <dbReference type="EMBL" id="QWG04966.1"/>
    </source>
</evidence>
<dbReference type="SMART" id="SM00812">
    <property type="entry name" value="Alpha_L_fucos"/>
    <property type="match status" value="1"/>
</dbReference>
<dbReference type="InterPro" id="IPR008979">
    <property type="entry name" value="Galactose-bd-like_sf"/>
</dbReference>
<dbReference type="PRINTS" id="PR00741">
    <property type="entry name" value="GLHYDRLASE29"/>
</dbReference>
<dbReference type="Gene3D" id="2.60.120.260">
    <property type="entry name" value="Galactose-binding domain-like"/>
    <property type="match status" value="1"/>
</dbReference>
<dbReference type="InterPro" id="IPR057739">
    <property type="entry name" value="Glyco_hydro_29_N"/>
</dbReference>
<dbReference type="GO" id="GO:0005764">
    <property type="term" value="C:lysosome"/>
    <property type="evidence" value="ECO:0007669"/>
    <property type="project" value="TreeGrafter"/>
</dbReference>
<evidence type="ECO:0000256" key="7">
    <source>
        <dbReference type="SAM" id="SignalP"/>
    </source>
</evidence>
<protein>
    <recommendedName>
        <fullName evidence="3">alpha-L-fucosidase</fullName>
        <ecNumber evidence="3">3.2.1.51</ecNumber>
    </recommendedName>
</protein>
<proteinExistence type="inferred from homology"/>
<dbReference type="Proteomes" id="UP000678679">
    <property type="component" value="Chromosome 2"/>
</dbReference>
<dbReference type="RefSeq" id="WP_169662341.1">
    <property type="nucleotide sequence ID" value="NZ_CP076133.1"/>
</dbReference>
<dbReference type="GO" id="GO:0016139">
    <property type="term" value="P:glycoside catabolic process"/>
    <property type="evidence" value="ECO:0007669"/>
    <property type="project" value="TreeGrafter"/>
</dbReference>
<gene>
    <name evidence="9" type="ORF">KMW28_21325</name>
</gene>
<dbReference type="GO" id="GO:0004560">
    <property type="term" value="F:alpha-L-fucosidase activity"/>
    <property type="evidence" value="ECO:0007669"/>
    <property type="project" value="InterPro"/>
</dbReference>
<dbReference type="AlphaFoldDB" id="A0AAX1NBS2"/>
<evidence type="ECO:0000256" key="5">
    <source>
        <dbReference type="ARBA" id="ARBA00022801"/>
    </source>
</evidence>
<keyword evidence="6" id="KW-0326">Glycosidase</keyword>
<comment type="function">
    <text evidence="1">Alpha-L-fucosidase is responsible for hydrolyzing the alpha-1,6-linked fucose joined to the reducing-end N-acetylglucosamine of the carbohydrate moieties of glycoproteins.</text>
</comment>
<evidence type="ECO:0000256" key="6">
    <source>
        <dbReference type="ARBA" id="ARBA00023295"/>
    </source>
</evidence>
<dbReference type="EC" id="3.2.1.51" evidence="3"/>
<evidence type="ECO:0000256" key="2">
    <source>
        <dbReference type="ARBA" id="ARBA00007951"/>
    </source>
</evidence>
<dbReference type="SUPFAM" id="SSF49785">
    <property type="entry name" value="Galactose-binding domain-like"/>
    <property type="match status" value="1"/>
</dbReference>
<name>A0AAX1NBS2_9BACT</name>
<comment type="similarity">
    <text evidence="2">Belongs to the glycosyl hydrolase 29 family.</text>
</comment>
<reference evidence="9 10" key="1">
    <citation type="submission" date="2021-05" db="EMBL/GenBank/DDBJ databases">
        <title>Comparative genomic studies on the polysaccharide-degrading batcterial strains of the Flammeovirga genus.</title>
        <authorList>
            <person name="Zewei F."/>
            <person name="Zheng Z."/>
            <person name="Yu L."/>
            <person name="Ruyue G."/>
            <person name="Yanhong M."/>
            <person name="Yuanyuan C."/>
            <person name="Jingyan G."/>
            <person name="Wenjun H."/>
        </authorList>
    </citation>
    <scope>NUCLEOTIDE SEQUENCE [LARGE SCALE GENOMIC DNA]</scope>
    <source>
        <strain evidence="9 10">NBRC:100898</strain>
    </source>
</reference>
<evidence type="ECO:0000256" key="3">
    <source>
        <dbReference type="ARBA" id="ARBA00012662"/>
    </source>
</evidence>
<sequence>MKRKLLFILLLSCINSFAQKSKPKYKDQWLFPPKDSSMLISEDQQAELLTSEEDMQWYKDAKFGVFVHWGPALLATNVLSWGRHGNRPAANKAANKGVPAEEYDELYKHFNPVNFDADEWMKHVKDFGAEYLVFTAKHHDGFCFFDAKNTEYNIMNTPYGKDICKQLADAAHKHGVKLFWYYSQPDWHHPDCLREKHYENYLPYMNEHIEQLFSKYGRIDGVFWDGLASKYWQWDSYHLIKKMKEWQPGLINNPRSGFSWPNPKIRGDFDTPEQSLGPVDHHRYWEACLTMTDKWLYSPEGPIKSTETVTSMLIQVVCNGGNLLLNFGPDGKGEFVQKDVEEAKGIGEWLDKYGESIYGTRRGVYIGADWGGSTQKDNVLYLHFMKKATTQFELPVLQNQIVKVEGLTKAFKSLKEKEGKYVISFDKDLIQDEIDHIVKITFKHSLEGTKRIATWNQMPIAKKDFVIHASSERNEKNAGKVIYSSKENTFSEGIRLKSWWEPTKKDKTPSLTLKFKSPKKVNTVLLSENMRAHNVKDFVIEVSQNGKWKTVHRGSYIGEGYRIGIQPEEIDGIRLLINTYQQTPQITAFNVYEDLEDSTTTSVE</sequence>
<dbReference type="InterPro" id="IPR017853">
    <property type="entry name" value="GH"/>
</dbReference>
<evidence type="ECO:0000256" key="1">
    <source>
        <dbReference type="ARBA" id="ARBA00004071"/>
    </source>
</evidence>
<feature type="signal peptide" evidence="7">
    <location>
        <begin position="1"/>
        <end position="18"/>
    </location>
</feature>
<dbReference type="InterPro" id="IPR016286">
    <property type="entry name" value="FUC_metazoa-typ"/>
</dbReference>
<dbReference type="InterPro" id="IPR000933">
    <property type="entry name" value="Glyco_hydro_29"/>
</dbReference>
<evidence type="ECO:0000313" key="10">
    <source>
        <dbReference type="Proteomes" id="UP000678679"/>
    </source>
</evidence>